<dbReference type="Proteomes" id="UP000263094">
    <property type="component" value="Unassembled WGS sequence"/>
</dbReference>
<reference evidence="1 2" key="1">
    <citation type="submission" date="2018-08" db="EMBL/GenBank/DDBJ databases">
        <title>Isolation, diversity and antifungal activity of Actinobacteria from wheat.</title>
        <authorList>
            <person name="Han C."/>
        </authorList>
    </citation>
    <scope>NUCLEOTIDE SEQUENCE [LARGE SCALE GENOMIC DNA]</scope>
    <source>
        <strain evidence="1 2">NEAU-YY421</strain>
    </source>
</reference>
<gene>
    <name evidence="1" type="ORF">DY218_14425</name>
</gene>
<accession>A0A372M501</accession>
<proteinExistence type="predicted"/>
<evidence type="ECO:0000313" key="2">
    <source>
        <dbReference type="Proteomes" id="UP000263094"/>
    </source>
</evidence>
<organism evidence="1 2">
    <name type="scientific">Streptomyces triticagri</name>
    <dbReference type="NCBI Taxonomy" id="2293568"/>
    <lineage>
        <taxon>Bacteria</taxon>
        <taxon>Bacillati</taxon>
        <taxon>Actinomycetota</taxon>
        <taxon>Actinomycetes</taxon>
        <taxon>Kitasatosporales</taxon>
        <taxon>Streptomycetaceae</taxon>
        <taxon>Streptomyces</taxon>
    </lineage>
</organism>
<comment type="caution">
    <text evidence="1">The sequence shown here is derived from an EMBL/GenBank/DDBJ whole genome shotgun (WGS) entry which is preliminary data.</text>
</comment>
<keyword evidence="2" id="KW-1185">Reference proteome</keyword>
<dbReference type="AlphaFoldDB" id="A0A372M501"/>
<dbReference type="EMBL" id="QUAK01000077">
    <property type="protein sequence ID" value="RFU86004.1"/>
    <property type="molecule type" value="Genomic_DNA"/>
</dbReference>
<name>A0A372M501_9ACTN</name>
<protein>
    <submittedName>
        <fullName evidence="1">Uncharacterized protein</fullName>
    </submittedName>
</protein>
<sequence>MPKVAQDWTPIYLAHRQTYAAFLTATDAEARVSWHRWRGDYPSKETALAETDAAYTRTQGEFNMIDLEGIGPVAEARALVDCIRAMHGVDVEPPGTWEEFTRLREAFVTAARDHLSAHP</sequence>
<evidence type="ECO:0000313" key="1">
    <source>
        <dbReference type="EMBL" id="RFU86004.1"/>
    </source>
</evidence>